<dbReference type="EMBL" id="JBEPTQ010000002">
    <property type="protein sequence ID" value="MET4716484.1"/>
    <property type="molecule type" value="Genomic_DNA"/>
</dbReference>
<proteinExistence type="predicted"/>
<gene>
    <name evidence="1" type="ORF">ABIF63_000590</name>
</gene>
<organism evidence="1 2">
    <name type="scientific">Bradyrhizobium japonicum</name>
    <dbReference type="NCBI Taxonomy" id="375"/>
    <lineage>
        <taxon>Bacteria</taxon>
        <taxon>Pseudomonadati</taxon>
        <taxon>Pseudomonadota</taxon>
        <taxon>Alphaproteobacteria</taxon>
        <taxon>Hyphomicrobiales</taxon>
        <taxon>Nitrobacteraceae</taxon>
        <taxon>Bradyrhizobium</taxon>
    </lineage>
</organism>
<comment type="caution">
    <text evidence="1">The sequence shown here is derived from an EMBL/GenBank/DDBJ whole genome shotgun (WGS) entry which is preliminary data.</text>
</comment>
<reference evidence="1 2" key="1">
    <citation type="submission" date="2024-06" db="EMBL/GenBank/DDBJ databases">
        <title>Genomic Encyclopedia of Type Strains, Phase V (KMG-V): Genome sequencing to study the core and pangenomes of soil and plant-associated prokaryotes.</title>
        <authorList>
            <person name="Whitman W."/>
        </authorList>
    </citation>
    <scope>NUCLEOTIDE SEQUENCE [LARGE SCALE GENOMIC DNA]</scope>
    <source>
        <strain evidence="1 2">USDA 160</strain>
    </source>
</reference>
<sequence>MPVQLGIGAEGLGQGQAHALPRQSLVDHHVWHLAE</sequence>
<name>A0ABV2RJL6_BRAJP</name>
<evidence type="ECO:0000313" key="1">
    <source>
        <dbReference type="EMBL" id="MET4716484.1"/>
    </source>
</evidence>
<accession>A0ABV2RJL6</accession>
<evidence type="ECO:0000313" key="2">
    <source>
        <dbReference type="Proteomes" id="UP001549291"/>
    </source>
</evidence>
<keyword evidence="2" id="KW-1185">Reference proteome</keyword>
<protein>
    <submittedName>
        <fullName evidence="1">Uncharacterized protein</fullName>
    </submittedName>
</protein>
<dbReference type="Proteomes" id="UP001549291">
    <property type="component" value="Unassembled WGS sequence"/>
</dbReference>